<reference evidence="1 2" key="1">
    <citation type="submission" date="2024-01" db="EMBL/GenBank/DDBJ databases">
        <title>The genomes of 5 underutilized Papilionoideae crops provide insights into root nodulation and disease resistanc.</title>
        <authorList>
            <person name="Jiang F."/>
        </authorList>
    </citation>
    <scope>NUCLEOTIDE SEQUENCE [LARGE SCALE GENOMIC DNA]</scope>
    <source>
        <strain evidence="1">JINMINGXINNONG_FW02</strain>
        <tissue evidence="1">Leaves</tissue>
    </source>
</reference>
<name>A0AAN9MJF7_PHACN</name>
<sequence length="217" mass="24304">MYSAFSLSHCLNSNINTKDQSPGHFRLPNFSHSQLFRFAPSISSFSLPGLEIETKDKVNSEDLAVESPTSVLEDETMAEEEEKLLKARIEEEEVQCGEAPDLSDTQFNKLDELLTRTKLYSEFLLEKMDDIALAVGEQAKVEELESNPSAKRGRGLKRKAASQCNTRRAKRAVAAMLTRSKEGEGTVDMKMTEEALSTEGCKVVDFLVAKWIEWDSC</sequence>
<accession>A0AAN9MJF7</accession>
<dbReference type="Proteomes" id="UP001374584">
    <property type="component" value="Unassembled WGS sequence"/>
</dbReference>
<gene>
    <name evidence="1" type="ORF">VNO80_15000</name>
</gene>
<protein>
    <submittedName>
        <fullName evidence="1">Uncharacterized protein</fullName>
    </submittedName>
</protein>
<keyword evidence="2" id="KW-1185">Reference proteome</keyword>
<organism evidence="1 2">
    <name type="scientific">Phaseolus coccineus</name>
    <name type="common">Scarlet runner bean</name>
    <name type="synonym">Phaseolus multiflorus</name>
    <dbReference type="NCBI Taxonomy" id="3886"/>
    <lineage>
        <taxon>Eukaryota</taxon>
        <taxon>Viridiplantae</taxon>
        <taxon>Streptophyta</taxon>
        <taxon>Embryophyta</taxon>
        <taxon>Tracheophyta</taxon>
        <taxon>Spermatophyta</taxon>
        <taxon>Magnoliopsida</taxon>
        <taxon>eudicotyledons</taxon>
        <taxon>Gunneridae</taxon>
        <taxon>Pentapetalae</taxon>
        <taxon>rosids</taxon>
        <taxon>fabids</taxon>
        <taxon>Fabales</taxon>
        <taxon>Fabaceae</taxon>
        <taxon>Papilionoideae</taxon>
        <taxon>50 kb inversion clade</taxon>
        <taxon>NPAAA clade</taxon>
        <taxon>indigoferoid/millettioid clade</taxon>
        <taxon>Phaseoleae</taxon>
        <taxon>Phaseolus</taxon>
    </lineage>
</organism>
<comment type="caution">
    <text evidence="1">The sequence shown here is derived from an EMBL/GenBank/DDBJ whole genome shotgun (WGS) entry which is preliminary data.</text>
</comment>
<dbReference type="AlphaFoldDB" id="A0AAN9MJF7"/>
<evidence type="ECO:0000313" key="1">
    <source>
        <dbReference type="EMBL" id="KAK7355739.1"/>
    </source>
</evidence>
<evidence type="ECO:0000313" key="2">
    <source>
        <dbReference type="Proteomes" id="UP001374584"/>
    </source>
</evidence>
<dbReference type="EMBL" id="JAYMYR010000006">
    <property type="protein sequence ID" value="KAK7355739.1"/>
    <property type="molecule type" value="Genomic_DNA"/>
</dbReference>
<proteinExistence type="predicted"/>